<evidence type="ECO:0000256" key="1">
    <source>
        <dbReference type="SAM" id="MobiDB-lite"/>
    </source>
</evidence>
<feature type="region of interest" description="Disordered" evidence="1">
    <location>
        <begin position="198"/>
        <end position="232"/>
    </location>
</feature>
<accession>A0A8H3DMV7</accession>
<evidence type="ECO:0000313" key="4">
    <source>
        <dbReference type="Proteomes" id="UP000663850"/>
    </source>
</evidence>
<comment type="caution">
    <text evidence="3">The sequence shown here is derived from an EMBL/GenBank/DDBJ whole genome shotgun (WGS) entry which is preliminary data.</text>
</comment>
<proteinExistence type="predicted"/>
<feature type="compositionally biased region" description="Basic and acidic residues" evidence="1">
    <location>
        <begin position="19"/>
        <end position="29"/>
    </location>
</feature>
<reference evidence="3" key="1">
    <citation type="submission" date="2021-01" db="EMBL/GenBank/DDBJ databases">
        <authorList>
            <person name="Kaushik A."/>
        </authorList>
    </citation>
    <scope>NUCLEOTIDE SEQUENCE</scope>
    <source>
        <strain evidence="3">Type strain: AG8-Rh-89/</strain>
    </source>
</reference>
<feature type="region of interest" description="Disordered" evidence="1">
    <location>
        <begin position="1"/>
        <end position="159"/>
    </location>
</feature>
<sequence length="457" mass="49992">MIIPEKPDTPVSSPSGVVRDYESSSKPRPNDAQQSVMSQEPPPYSEAGSSVLTNHPPTPPRTARPPRPPPKGHSEPSHREIPELLDVRRPGPSSHAPRSPKPHSSQMQLAPVQPSPYRRPKSMPPPSPRPMSQHPYHSPSMDSEPSPHMESQACNFLAERKKNSSLKGVWNLDTGLPVPESLHPPISEFSGFWNEMDKKSQRAREKARKKHEGGGWGRRKSTEPYQPPKLNNEGIKPNLMLASNDGGVQAEVNVSASDGVPRMATIVAESNDGSVKLAVNSPPDQSLRIFAISMDGSVRVRIPPTFEGAIWMTTEDGSIHISDGIKPRLTTFSISSKTARCYLGDWQSTKFGRIGGPSSHHSPESEDPFKSWTGPLIHIYSRDGSVHLSYTGEDTSSAFSKAMRSIYNGIVGAGNNGAEGEKATEPYLQRSPMEQEAFLPRMVWSTGSMGSSRPHPH</sequence>
<evidence type="ECO:0000259" key="2">
    <source>
        <dbReference type="Pfam" id="PF24016"/>
    </source>
</evidence>
<gene>
    <name evidence="3" type="ORF">RDB_LOCUS130165</name>
</gene>
<feature type="domain" description="DUF7330" evidence="2">
    <location>
        <begin position="231"/>
        <end position="393"/>
    </location>
</feature>
<dbReference type="AlphaFoldDB" id="A0A8H3DMV7"/>
<dbReference type="Proteomes" id="UP000663850">
    <property type="component" value="Unassembled WGS sequence"/>
</dbReference>
<dbReference type="Pfam" id="PF24016">
    <property type="entry name" value="DUF7330"/>
    <property type="match status" value="1"/>
</dbReference>
<feature type="compositionally biased region" description="Basic and acidic residues" evidence="1">
    <location>
        <begin position="72"/>
        <end position="89"/>
    </location>
</feature>
<evidence type="ECO:0000313" key="3">
    <source>
        <dbReference type="EMBL" id="CAE6530940.1"/>
    </source>
</evidence>
<protein>
    <recommendedName>
        <fullName evidence="2">DUF7330 domain-containing protein</fullName>
    </recommendedName>
</protein>
<feature type="compositionally biased region" description="Pro residues" evidence="1">
    <location>
        <begin position="56"/>
        <end position="71"/>
    </location>
</feature>
<dbReference type="InterPro" id="IPR055754">
    <property type="entry name" value="DUF7330"/>
</dbReference>
<organism evidence="3 4">
    <name type="scientific">Rhizoctonia solani</name>
    <dbReference type="NCBI Taxonomy" id="456999"/>
    <lineage>
        <taxon>Eukaryota</taxon>
        <taxon>Fungi</taxon>
        <taxon>Dikarya</taxon>
        <taxon>Basidiomycota</taxon>
        <taxon>Agaricomycotina</taxon>
        <taxon>Agaricomycetes</taxon>
        <taxon>Cantharellales</taxon>
        <taxon>Ceratobasidiaceae</taxon>
        <taxon>Rhizoctonia</taxon>
    </lineage>
</organism>
<dbReference type="EMBL" id="CAJMWZ010007005">
    <property type="protein sequence ID" value="CAE6530940.1"/>
    <property type="molecule type" value="Genomic_DNA"/>
</dbReference>
<name>A0A8H3DMV7_9AGAM</name>